<dbReference type="GO" id="GO:0003677">
    <property type="term" value="F:DNA binding"/>
    <property type="evidence" value="ECO:0007669"/>
    <property type="project" value="TreeGrafter"/>
</dbReference>
<name>A0A9P9WUR5_9PEZI</name>
<evidence type="ECO:0000256" key="2">
    <source>
        <dbReference type="ARBA" id="ARBA00022630"/>
    </source>
</evidence>
<comment type="caution">
    <text evidence="7">The sequence shown here is derived from an EMBL/GenBank/DDBJ whole genome shotgun (WGS) entry which is preliminary data.</text>
</comment>
<organism evidence="7 8">
    <name type="scientific">Neoarthrinium moseri</name>
    <dbReference type="NCBI Taxonomy" id="1658444"/>
    <lineage>
        <taxon>Eukaryota</taxon>
        <taxon>Fungi</taxon>
        <taxon>Dikarya</taxon>
        <taxon>Ascomycota</taxon>
        <taxon>Pezizomycotina</taxon>
        <taxon>Sordariomycetes</taxon>
        <taxon>Xylariomycetidae</taxon>
        <taxon>Amphisphaeriales</taxon>
        <taxon>Apiosporaceae</taxon>
        <taxon>Neoarthrinium</taxon>
    </lineage>
</organism>
<evidence type="ECO:0000256" key="5">
    <source>
        <dbReference type="SAM" id="MobiDB-lite"/>
    </source>
</evidence>
<gene>
    <name evidence="7" type="ORF">JX265_002346</name>
</gene>
<dbReference type="InterPro" id="IPR036134">
    <property type="entry name" value="Crypto/Photolyase_FAD-like_sf"/>
</dbReference>
<dbReference type="InterPro" id="IPR006050">
    <property type="entry name" value="DNA_photolyase_N"/>
</dbReference>
<dbReference type="Pfam" id="PF00875">
    <property type="entry name" value="DNA_photolyase"/>
    <property type="match status" value="1"/>
</dbReference>
<comment type="similarity">
    <text evidence="1">Belongs to the DNA photolyase class-1 family.</text>
</comment>
<feature type="compositionally biased region" description="Basic and acidic residues" evidence="5">
    <location>
        <begin position="8"/>
        <end position="28"/>
    </location>
</feature>
<comment type="cofactor">
    <cofactor evidence="4">
        <name>FAD</name>
        <dbReference type="ChEBI" id="CHEBI:57692"/>
    </cofactor>
    <text evidence="4">Binds 1 FAD per subunit.</text>
</comment>
<dbReference type="GO" id="GO:0005634">
    <property type="term" value="C:nucleus"/>
    <property type="evidence" value="ECO:0007669"/>
    <property type="project" value="TreeGrafter"/>
</dbReference>
<dbReference type="PANTHER" id="PTHR11455">
    <property type="entry name" value="CRYPTOCHROME"/>
    <property type="match status" value="1"/>
</dbReference>
<dbReference type="Gene3D" id="3.40.50.620">
    <property type="entry name" value="HUPs"/>
    <property type="match status" value="1"/>
</dbReference>
<dbReference type="Proteomes" id="UP000829685">
    <property type="component" value="Unassembled WGS sequence"/>
</dbReference>
<evidence type="ECO:0000313" key="8">
    <source>
        <dbReference type="Proteomes" id="UP000829685"/>
    </source>
</evidence>
<accession>A0A9P9WUR5</accession>
<feature type="domain" description="Photolyase/cryptochrome alpha/beta" evidence="6">
    <location>
        <begin position="63"/>
        <end position="202"/>
    </location>
</feature>
<feature type="compositionally biased region" description="Low complexity" evidence="5">
    <location>
        <begin position="42"/>
        <end position="52"/>
    </location>
</feature>
<dbReference type="PRINTS" id="PR00147">
    <property type="entry name" value="DNAPHOTLYASE"/>
</dbReference>
<dbReference type="AlphaFoldDB" id="A0A9P9WUR5"/>
<dbReference type="SUPFAM" id="SSF52425">
    <property type="entry name" value="Cryptochrome/photolyase, N-terminal domain"/>
    <property type="match status" value="1"/>
</dbReference>
<evidence type="ECO:0000313" key="7">
    <source>
        <dbReference type="EMBL" id="KAI1879392.1"/>
    </source>
</evidence>
<dbReference type="GO" id="GO:0003904">
    <property type="term" value="F:deoxyribodipyrimidine photo-lyase activity"/>
    <property type="evidence" value="ECO:0007669"/>
    <property type="project" value="TreeGrafter"/>
</dbReference>
<evidence type="ECO:0000256" key="1">
    <source>
        <dbReference type="ARBA" id="ARBA00005862"/>
    </source>
</evidence>
<dbReference type="GO" id="GO:0071949">
    <property type="term" value="F:FAD binding"/>
    <property type="evidence" value="ECO:0007669"/>
    <property type="project" value="TreeGrafter"/>
</dbReference>
<dbReference type="GO" id="GO:0032922">
    <property type="term" value="P:circadian regulation of gene expression"/>
    <property type="evidence" value="ECO:0007669"/>
    <property type="project" value="TreeGrafter"/>
</dbReference>
<feature type="binding site" evidence="4">
    <location>
        <begin position="463"/>
        <end position="465"/>
    </location>
    <ligand>
        <name>FAD</name>
        <dbReference type="ChEBI" id="CHEBI:57692"/>
    </ligand>
</feature>
<evidence type="ECO:0000259" key="6">
    <source>
        <dbReference type="PROSITE" id="PS51645"/>
    </source>
</evidence>
<dbReference type="InterPro" id="IPR036155">
    <property type="entry name" value="Crypto/Photolyase_N_sf"/>
</dbReference>
<dbReference type="PANTHER" id="PTHR11455:SF18">
    <property type="entry name" value="SI:CH1073-390K14.1"/>
    <property type="match status" value="1"/>
</dbReference>
<feature type="binding site" evidence="4">
    <location>
        <begin position="319"/>
        <end position="323"/>
    </location>
    <ligand>
        <name>FAD</name>
        <dbReference type="ChEBI" id="CHEBI:57692"/>
    </ligand>
</feature>
<feature type="binding site" evidence="4">
    <location>
        <begin position="365"/>
        <end position="372"/>
    </location>
    <ligand>
        <name>FAD</name>
        <dbReference type="ChEBI" id="CHEBI:57692"/>
    </ligand>
</feature>
<proteinExistence type="inferred from homology"/>
<protein>
    <recommendedName>
        <fullName evidence="6">Photolyase/cryptochrome alpha/beta domain-containing protein</fullName>
    </recommendedName>
</protein>
<dbReference type="PROSITE" id="PS51645">
    <property type="entry name" value="PHR_CRY_ALPHA_BETA"/>
    <property type="match status" value="1"/>
</dbReference>
<dbReference type="EMBL" id="JAFIMR010000004">
    <property type="protein sequence ID" value="KAI1879392.1"/>
    <property type="molecule type" value="Genomic_DNA"/>
</dbReference>
<dbReference type="GO" id="GO:0043153">
    <property type="term" value="P:entrainment of circadian clock by photoperiod"/>
    <property type="evidence" value="ECO:0007669"/>
    <property type="project" value="TreeGrafter"/>
</dbReference>
<keyword evidence="8" id="KW-1185">Reference proteome</keyword>
<dbReference type="InterPro" id="IPR005101">
    <property type="entry name" value="Cryptochr/Photolyase_FAD-bd"/>
</dbReference>
<feature type="binding site" evidence="4">
    <location>
        <position position="307"/>
    </location>
    <ligand>
        <name>FAD</name>
        <dbReference type="ChEBI" id="CHEBI:57692"/>
    </ligand>
</feature>
<dbReference type="GO" id="GO:0005737">
    <property type="term" value="C:cytoplasm"/>
    <property type="evidence" value="ECO:0007669"/>
    <property type="project" value="TreeGrafter"/>
</dbReference>
<reference evidence="7" key="1">
    <citation type="submission" date="2021-03" db="EMBL/GenBank/DDBJ databases">
        <title>Revisited historic fungal species revealed as producer of novel bioactive compounds through whole genome sequencing and comparative genomics.</title>
        <authorList>
            <person name="Vignolle G.A."/>
            <person name="Hochenegger N."/>
            <person name="Mach R.L."/>
            <person name="Mach-Aigner A.R."/>
            <person name="Javad Rahimi M."/>
            <person name="Salim K.A."/>
            <person name="Chan C.M."/>
            <person name="Lim L.B.L."/>
            <person name="Cai F."/>
            <person name="Druzhinina I.S."/>
            <person name="U'Ren J.M."/>
            <person name="Derntl C."/>
        </authorList>
    </citation>
    <scope>NUCLEOTIDE SEQUENCE</scope>
    <source>
        <strain evidence="7">TUCIM 5799</strain>
    </source>
</reference>
<evidence type="ECO:0000256" key="4">
    <source>
        <dbReference type="PIRSR" id="PIRSR602081-1"/>
    </source>
</evidence>
<dbReference type="InterPro" id="IPR002081">
    <property type="entry name" value="Cryptochrome/DNA_photolyase_1"/>
</dbReference>
<feature type="binding site" evidence="4">
    <location>
        <position position="362"/>
    </location>
    <ligand>
        <name>FAD</name>
        <dbReference type="ChEBI" id="CHEBI:57692"/>
    </ligand>
</feature>
<evidence type="ECO:0000256" key="3">
    <source>
        <dbReference type="ARBA" id="ARBA00022827"/>
    </source>
</evidence>
<dbReference type="InterPro" id="IPR014729">
    <property type="entry name" value="Rossmann-like_a/b/a_fold"/>
</dbReference>
<feature type="region of interest" description="Disordered" evidence="5">
    <location>
        <begin position="1"/>
        <end position="57"/>
    </location>
</feature>
<sequence length="555" mass="62551">MAGKKHERTASQEDVLKHPSTKRAKEIDGPDNPYDELLERISSPPSSGASAGDVKDGAAKPRNVLHWFRSKDLRADDNRALHAASQKAREGAGALLACFLFSPEDLEWHGTSPARVDFMLESLRLLQEQLEGLNIPLVQLTAEKRADKGETILGLVREHDVSHVFANIEYEVDELRRDLDLFERLGGEENGVQFVLHHDQTIVEPRTLTTGAGGPLKVFTPYHKAWLAEVSGDPSLLDTVPTPDANDKSVKSGDLKKLFGQPVPKVPESKQFPSTKDRDRIRKLWPAGHAAGMQRLREFLGDKVQTYAQNRSTPAADNSSRLSAYFSAGVISVREALGAARKTNGGSADFSQSGAEAGVASWVRELVFREFYRHMMAVTPHGSMNLPQNLKFDFVQWEADDEGWRKWCAGTTGVPFVDAGMRQLAAEAYMHNRLRMNVSSYLSRSLLLDYRRGERWFAETLVDWDLCNNTQGWEPSYTVFNPVAQAEKCDPRGEYIRKWVPELRDVEGKAVFDPYHRLSREEFDKLDYPPPHVDFKESKERCIQRYKQDMADADP</sequence>
<keyword evidence="3 4" id="KW-0274">FAD</keyword>
<dbReference type="Pfam" id="PF03441">
    <property type="entry name" value="FAD_binding_7"/>
    <property type="match status" value="1"/>
</dbReference>
<dbReference type="SUPFAM" id="SSF48173">
    <property type="entry name" value="Cryptochrome/photolyase FAD-binding domain"/>
    <property type="match status" value="1"/>
</dbReference>
<dbReference type="Gene3D" id="1.25.40.80">
    <property type="match status" value="1"/>
</dbReference>
<keyword evidence="2 4" id="KW-0285">Flavoprotein</keyword>
<dbReference type="Gene3D" id="1.10.579.10">
    <property type="entry name" value="DNA Cyclobutane Dipyrimidine Photolyase, subunit A, domain 3"/>
    <property type="match status" value="1"/>
</dbReference>